<comment type="function">
    <text evidence="2">Antitoxin component of a type II toxin-antitoxin (TA) system.</text>
</comment>
<sequence>MIKQAQLDLPKLIADINQKHQPILIKETTGNAVLISEQEWNEIQETLYIQSISGLAESILQAAATPLEDCISIENIEW</sequence>
<accession>A0ABU5TJU5</accession>
<evidence type="ECO:0000313" key="3">
    <source>
        <dbReference type="EMBL" id="MEA5478598.1"/>
    </source>
</evidence>
<dbReference type="RefSeq" id="WP_323262058.1">
    <property type="nucleotide sequence ID" value="NZ_JAYGIE010000076.1"/>
</dbReference>
<dbReference type="SUPFAM" id="SSF143120">
    <property type="entry name" value="YefM-like"/>
    <property type="match status" value="1"/>
</dbReference>
<organism evidence="3 4">
    <name type="scientific">Pseudanabaena galeata UHCC 0370</name>
    <dbReference type="NCBI Taxonomy" id="3110310"/>
    <lineage>
        <taxon>Bacteria</taxon>
        <taxon>Bacillati</taxon>
        <taxon>Cyanobacteriota</taxon>
        <taxon>Cyanophyceae</taxon>
        <taxon>Pseudanabaenales</taxon>
        <taxon>Pseudanabaenaceae</taxon>
        <taxon>Pseudanabaena</taxon>
    </lineage>
</organism>
<comment type="similarity">
    <text evidence="1 2">Belongs to the phD/YefM antitoxin family.</text>
</comment>
<evidence type="ECO:0000256" key="1">
    <source>
        <dbReference type="ARBA" id="ARBA00009981"/>
    </source>
</evidence>
<protein>
    <recommendedName>
        <fullName evidence="2">Antitoxin</fullName>
    </recommendedName>
</protein>
<reference evidence="3 4" key="1">
    <citation type="submission" date="2023-12" db="EMBL/GenBank/DDBJ databases">
        <title>Baltic Sea Cyanobacteria.</title>
        <authorList>
            <person name="Delbaje E."/>
            <person name="Fewer D.P."/>
            <person name="Shishido T.K."/>
        </authorList>
    </citation>
    <scope>NUCLEOTIDE SEQUENCE [LARGE SCALE GENOMIC DNA]</scope>
    <source>
        <strain evidence="3 4">UHCC 0370</strain>
    </source>
</reference>
<keyword evidence="4" id="KW-1185">Reference proteome</keyword>
<proteinExistence type="inferred from homology"/>
<name>A0ABU5TJU5_9CYAN</name>
<dbReference type="InterPro" id="IPR036165">
    <property type="entry name" value="YefM-like_sf"/>
</dbReference>
<evidence type="ECO:0000256" key="2">
    <source>
        <dbReference type="RuleBase" id="RU362080"/>
    </source>
</evidence>
<dbReference type="Gene3D" id="3.40.1620.10">
    <property type="entry name" value="YefM-like domain"/>
    <property type="match status" value="1"/>
</dbReference>
<evidence type="ECO:0000313" key="4">
    <source>
        <dbReference type="Proteomes" id="UP001301388"/>
    </source>
</evidence>
<dbReference type="Pfam" id="PF02604">
    <property type="entry name" value="PhdYeFM_antitox"/>
    <property type="match status" value="1"/>
</dbReference>
<comment type="caution">
    <text evidence="3">The sequence shown here is derived from an EMBL/GenBank/DDBJ whole genome shotgun (WGS) entry which is preliminary data.</text>
</comment>
<gene>
    <name evidence="3" type="ORF">VB774_13300</name>
</gene>
<dbReference type="EMBL" id="JAYGIE010000076">
    <property type="protein sequence ID" value="MEA5478598.1"/>
    <property type="molecule type" value="Genomic_DNA"/>
</dbReference>
<dbReference type="Proteomes" id="UP001301388">
    <property type="component" value="Unassembled WGS sequence"/>
</dbReference>
<dbReference type="InterPro" id="IPR006442">
    <property type="entry name" value="Antitoxin_Phd/YefM"/>
</dbReference>